<keyword evidence="2" id="KW-0131">Cell cycle</keyword>
<dbReference type="SMART" id="SM00233">
    <property type="entry name" value="PH"/>
    <property type="match status" value="1"/>
</dbReference>
<dbReference type="SMART" id="SM00248">
    <property type="entry name" value="ANK"/>
    <property type="match status" value="2"/>
</dbReference>
<evidence type="ECO:0000256" key="3">
    <source>
        <dbReference type="PROSITE-ProRule" id="PRU00023"/>
    </source>
</evidence>
<protein>
    <recommendedName>
        <fullName evidence="5">PH domain-containing protein</fullName>
    </recommendedName>
</protein>
<feature type="region of interest" description="Disordered" evidence="4">
    <location>
        <begin position="745"/>
        <end position="772"/>
    </location>
</feature>
<dbReference type="InterPro" id="IPR036770">
    <property type="entry name" value="Ankyrin_rpt-contain_sf"/>
</dbReference>
<organism evidence="6 7">
    <name type="scientific">Umbelopsis vinacea</name>
    <dbReference type="NCBI Taxonomy" id="44442"/>
    <lineage>
        <taxon>Eukaryota</taxon>
        <taxon>Fungi</taxon>
        <taxon>Fungi incertae sedis</taxon>
        <taxon>Mucoromycota</taxon>
        <taxon>Mucoromycotina</taxon>
        <taxon>Umbelopsidomycetes</taxon>
        <taxon>Umbelopsidales</taxon>
        <taxon>Umbelopsidaceae</taxon>
        <taxon>Umbelopsis</taxon>
    </lineage>
</organism>
<dbReference type="InterPro" id="IPR011993">
    <property type="entry name" value="PH-like_dom_sf"/>
</dbReference>
<dbReference type="GO" id="GO:0005525">
    <property type="term" value="F:GTP binding"/>
    <property type="evidence" value="ECO:0007669"/>
    <property type="project" value="TreeGrafter"/>
</dbReference>
<dbReference type="EMBL" id="JAEPRA010000011">
    <property type="protein sequence ID" value="KAG2178532.1"/>
    <property type="molecule type" value="Genomic_DNA"/>
</dbReference>
<feature type="compositionally biased region" description="Low complexity" evidence="4">
    <location>
        <begin position="760"/>
        <end position="772"/>
    </location>
</feature>
<evidence type="ECO:0000256" key="1">
    <source>
        <dbReference type="ARBA" id="ARBA00022618"/>
    </source>
</evidence>
<feature type="compositionally biased region" description="Polar residues" evidence="4">
    <location>
        <begin position="854"/>
        <end position="886"/>
    </location>
</feature>
<feature type="region of interest" description="Disordered" evidence="4">
    <location>
        <begin position="956"/>
        <end position="997"/>
    </location>
</feature>
<dbReference type="Pfam" id="PF00023">
    <property type="entry name" value="Ank"/>
    <property type="match status" value="1"/>
</dbReference>
<dbReference type="InterPro" id="IPR001849">
    <property type="entry name" value="PH_domain"/>
</dbReference>
<dbReference type="OrthoDB" id="2123378at2759"/>
<dbReference type="PANTHER" id="PTHR36100">
    <property type="entry name" value="BUD SITE SELECTION PROTEIN 4"/>
    <property type="match status" value="1"/>
</dbReference>
<accession>A0A8H7PQR3</accession>
<feature type="region of interest" description="Disordered" evidence="4">
    <location>
        <begin position="796"/>
        <end position="886"/>
    </location>
</feature>
<feature type="region of interest" description="Disordered" evidence="4">
    <location>
        <begin position="556"/>
        <end position="600"/>
    </location>
</feature>
<dbReference type="GO" id="GO:0051301">
    <property type="term" value="P:cell division"/>
    <property type="evidence" value="ECO:0007669"/>
    <property type="project" value="UniProtKB-KW"/>
</dbReference>
<evidence type="ECO:0000313" key="6">
    <source>
        <dbReference type="EMBL" id="KAG2178532.1"/>
    </source>
</evidence>
<dbReference type="Proteomes" id="UP000612746">
    <property type="component" value="Unassembled WGS sequence"/>
</dbReference>
<evidence type="ECO:0000256" key="4">
    <source>
        <dbReference type="SAM" id="MobiDB-lite"/>
    </source>
</evidence>
<dbReference type="SUPFAM" id="SSF50729">
    <property type="entry name" value="PH domain-like"/>
    <property type="match status" value="1"/>
</dbReference>
<feature type="compositionally biased region" description="Polar residues" evidence="4">
    <location>
        <begin position="579"/>
        <end position="593"/>
    </location>
</feature>
<dbReference type="Gene3D" id="1.25.40.20">
    <property type="entry name" value="Ankyrin repeat-containing domain"/>
    <property type="match status" value="1"/>
</dbReference>
<feature type="repeat" description="ANK" evidence="3">
    <location>
        <begin position="97"/>
        <end position="129"/>
    </location>
</feature>
<evidence type="ECO:0000313" key="7">
    <source>
        <dbReference type="Proteomes" id="UP000612746"/>
    </source>
</evidence>
<dbReference type="Gene3D" id="2.30.29.30">
    <property type="entry name" value="Pleckstrin-homology domain (PH domain)/Phosphotyrosine-binding domain (PTB)"/>
    <property type="match status" value="1"/>
</dbReference>
<dbReference type="SUPFAM" id="SSF48403">
    <property type="entry name" value="Ankyrin repeat"/>
    <property type="match status" value="1"/>
</dbReference>
<gene>
    <name evidence="6" type="ORF">INT44_001685</name>
</gene>
<comment type="caution">
    <text evidence="6">The sequence shown here is derived from an EMBL/GenBank/DDBJ whole genome shotgun (WGS) entry which is preliminary data.</text>
</comment>
<dbReference type="InterPro" id="IPR052007">
    <property type="entry name" value="Bud4"/>
</dbReference>
<feature type="compositionally biased region" description="Polar residues" evidence="4">
    <location>
        <begin position="798"/>
        <end position="820"/>
    </location>
</feature>
<reference evidence="6" key="1">
    <citation type="submission" date="2020-12" db="EMBL/GenBank/DDBJ databases">
        <title>Metabolic potential, ecology and presence of endohyphal bacteria is reflected in genomic diversity of Mucoromycotina.</title>
        <authorList>
            <person name="Muszewska A."/>
            <person name="Okrasinska A."/>
            <person name="Steczkiewicz K."/>
            <person name="Drgas O."/>
            <person name="Orlowska M."/>
            <person name="Perlinska-Lenart U."/>
            <person name="Aleksandrzak-Piekarczyk T."/>
            <person name="Szatraj K."/>
            <person name="Zielenkiewicz U."/>
            <person name="Pilsyk S."/>
            <person name="Malc E."/>
            <person name="Mieczkowski P."/>
            <person name="Kruszewska J.S."/>
            <person name="Biernat P."/>
            <person name="Pawlowska J."/>
        </authorList>
    </citation>
    <scope>NUCLEOTIDE SEQUENCE</scope>
    <source>
        <strain evidence="6">WA0000051536</strain>
    </source>
</reference>
<dbReference type="PROSITE" id="PS50297">
    <property type="entry name" value="ANK_REP_REGION"/>
    <property type="match status" value="1"/>
</dbReference>
<proteinExistence type="predicted"/>
<dbReference type="PROSITE" id="PS50003">
    <property type="entry name" value="PH_DOMAIN"/>
    <property type="match status" value="1"/>
</dbReference>
<keyword evidence="7" id="KW-1185">Reference proteome</keyword>
<feature type="domain" description="PH" evidence="5">
    <location>
        <begin position="1195"/>
        <end position="1310"/>
    </location>
</feature>
<dbReference type="Pfam" id="PF00169">
    <property type="entry name" value="PH"/>
    <property type="match status" value="1"/>
</dbReference>
<keyword evidence="1" id="KW-0132">Cell division</keyword>
<sequence length="1328" mass="148885">MATTAYVPWFDAVKSFDLHSMSEVLTTTPSVTMFLTTETLKDLDHVFGSSDNCRMNALQWCLWHSSGAEDSVKRQAVISWLIQRSTPSELNDHRWANGNTSLHIAAYKNEIDIVQVMLDHGALPHLTNGLNFTASDMTTQEDIRSILREATSKVLAHSKSLDGALFSRENVYTSAVNQSPLVADANISHGHEALLATQTPLLRSILRTTPNNNADSSSVVRKDSQKRNVTFNESAEIRQYIELSSDEEILPKRRRRGFFMMMNYDDASEEEEEEDELTEEDMLEDGMEVKIADPSDELDILARLQQEMNAFEDYQNPSNYDWDQFVEEENDEDQDELYQDSVVTELSPTTKRMDLEEEVPEMQISAEDLLLLQTGHSESVDSLLKELISAPVDESEVALAESVEGQAKPVDEDQLQREDDIKENVFSSESAPSEEEIENVQEVPILSEQADKQEADGNEVQEALQSAEIDMYHQEEPLKLSCEEYVSMPVEEPCLDEDTASLADNADVLRVINEDILPSSVISNNDAEDNNVLLQSMHESTSSIANKALPSSPVLVEAQSDTSDQESTSLDTQPIKVLSSDSLPSDKSFVSSSCDEEDMEEHTHRTQALGAQRERWESDIMSPIDNESPMSFAAIFAAHQKKPQPELRIQPTTYIDLALAQEKALKGSLTDGESSSSLSTDISVKPLPAVPSSGEHFTAKRLSGIFQRLSDKKRISPAMNGLKQISMSNLKRLSFEQALLRKSSQSAHADKVQNDVTQSATDNTATANGDTTNLLSRSVTNAARLSKYFAKNRKVSIDSETSDSSNVLENDSQSSGSQYDTPPSSPSPTGSFEDEQKRLSAAASQKSSIRRRQSMPSFTSTSTPLKSATRYENMSSEKLSSSPVSQNAFYGDASKRHSYGSDTDLASKRFTLDVADRNHAIAFASTMQESLERISVGQKPKMYTEKYQQDIVHLSSPKDYSPKREGSVSPSWKAAREQQKGGTFTKSRQRSHSTKAPKDIPGKLYVRLVAVQDINVPVPSEPTYVRCILNDGTYEHLSKYVMLGRHMQFDQEFKISANSNLDFSLSLHVRPDSHVKPKAPITRLLNSHKKVAPELSQFVNRQDGAIGSTRISFKDMIEECRSKLCSATFPSQNDWAIDVSRTIDKLESTKVKPKTVGKLLLHMVYIPGSKDRHMKYPRDIDECMRGFDARRWHENEWRTGYMSQMGGDVNFWRRRYYKAVGARLLAYHDTHLAPRAAIDLTQAVRLTSNGRLILGTPQSPDQTNRHEMSEEDCVKNSFQFTFSNGEKIDFFCDTERERDVWVNTLRAAIGSMPQWPEWLVDGKDDIII</sequence>
<evidence type="ECO:0000256" key="2">
    <source>
        <dbReference type="ARBA" id="ARBA00023306"/>
    </source>
</evidence>
<feature type="compositionally biased region" description="Polar residues" evidence="4">
    <location>
        <begin position="559"/>
        <end position="572"/>
    </location>
</feature>
<name>A0A8H7PQR3_9FUNG</name>
<dbReference type="PANTHER" id="PTHR36100:SF1">
    <property type="entry name" value="BUD SITE SELECTION PROTEIN 4"/>
    <property type="match status" value="1"/>
</dbReference>
<dbReference type="InterPro" id="IPR002110">
    <property type="entry name" value="Ankyrin_rpt"/>
</dbReference>
<dbReference type="PROSITE" id="PS50088">
    <property type="entry name" value="ANK_REPEAT"/>
    <property type="match status" value="1"/>
</dbReference>
<evidence type="ECO:0000259" key="5">
    <source>
        <dbReference type="PROSITE" id="PS50003"/>
    </source>
</evidence>
<keyword evidence="3" id="KW-0040">ANK repeat</keyword>